<dbReference type="PANTHER" id="PTHR33307">
    <property type="entry name" value="ALPHA-RHAMNOSIDASE (EUROFUNG)"/>
    <property type="match status" value="1"/>
</dbReference>
<dbReference type="RefSeq" id="WP_105048331.1">
    <property type="nucleotide sequence ID" value="NZ_CP150661.1"/>
</dbReference>
<dbReference type="Pfam" id="PF17389">
    <property type="entry name" value="Bac_rhamnosid6H"/>
    <property type="match status" value="1"/>
</dbReference>
<evidence type="ECO:0000259" key="5">
    <source>
        <dbReference type="Pfam" id="PF05592"/>
    </source>
</evidence>
<dbReference type="Gene3D" id="2.60.120.260">
    <property type="entry name" value="Galactose-binding domain-like"/>
    <property type="match status" value="2"/>
</dbReference>
<evidence type="ECO:0000259" key="8">
    <source>
        <dbReference type="Pfam" id="PF17390"/>
    </source>
</evidence>
<comment type="caution">
    <text evidence="9">The sequence shown here is derived from an EMBL/GenBank/DDBJ whole genome shotgun (WGS) entry which is preliminary data.</text>
</comment>
<feature type="domain" description="Alpha-L-rhamnosidase C-terminal" evidence="8">
    <location>
        <begin position="843"/>
        <end position="915"/>
    </location>
</feature>
<dbReference type="NCBIfam" id="NF041572">
    <property type="entry name" value="rhamnosid_Flavobac"/>
    <property type="match status" value="1"/>
</dbReference>
<keyword evidence="3" id="KW-0378">Hydrolase</keyword>
<evidence type="ECO:0000256" key="4">
    <source>
        <dbReference type="SAM" id="SignalP"/>
    </source>
</evidence>
<dbReference type="EMBL" id="MSCK01000001">
    <property type="protein sequence ID" value="PQJ72671.1"/>
    <property type="molecule type" value="Genomic_DNA"/>
</dbReference>
<dbReference type="InterPro" id="IPR035396">
    <property type="entry name" value="Bac_rhamnosid6H"/>
</dbReference>
<evidence type="ECO:0000259" key="6">
    <source>
        <dbReference type="Pfam" id="PF08531"/>
    </source>
</evidence>
<dbReference type="InterPro" id="IPR008902">
    <property type="entry name" value="Rhamnosid_concanavalin"/>
</dbReference>
<sequence>MHKIKFLLALLLIPFLNTSCNQEKVDKLASVTFQSLTCNTKINPTAIESKQPIFSWIVAVEGNNKSQSAYQILVASSLEKLNNNQGDLWNSGKTEEAKSTYVKYKGTKLNAVTAYYWKVKIWDEKKQESDWSETQSFQMGLIDEANWGDSKWISLNKDTRTSEHSFREYKTGPMKAPIMVNGQAASYFRNVINTEKEIENAQAYICGLGYYELYLNGAKVGDHVLDPAPSNYDKQAYYVNYDISEQLKLGKNAFGIILGNGFYGQDISWKRDPESDKDMSYGPPTVRFLIKVTYKDGSKKDFYTDENWKESTGPIVFNNIYGGDTYDARYEINGWNTLNYNDEKWGNAKVVSPKLKKISSQQIPAIKKLKEFVPQNVFKAPNGDWIVDFGQNIAGWVKINVKEKEGQLIEITTTESLLRNGKDVFQGSTGGGANGMAQIYKYICKGNNLESWEPKFSYHGFRYAKIKGVSTKPDSNMIKAVLVATDIQEKGSFSSSEPLFNKMHSISKWTIVDNVHGIPEDCPHREKCGWLGDAHAFCEYALYNYDMYDFYKKYMEDIRTQMRPTKGHNNPEIKFQVPTMIAPGKRTSSYAKLDWGVATMYLPWYNYLYYGDDAIVKDYYKEMKGLTNFYLSFKDENGIIQDGMGDWCPPRWDRRKNPGAMECDPIISANAYFYDILGVMEGFAKINKDAAFEAEMKKEKEQLKAAFNKTFLVAIPKTNLKWYGSQTATVQALQFGMVPELEIEQVVNGLVYDITEVKGGHHSTGIHGNRYIYTVLTKYGKADLAYQILTTPDFPSQTYVMNNGFTTWPERQFEWETMEGPSNSLNHPMHSGFAAYFYESLGGIKSSKDNVGYKVFTVNPEFPKKVTSTSVTVPTPYGDIKNDWSLKENVLSMDLKVPFNTKAKVVLTDNELKSVKINGISVKDYKKDNGIEIQEKSVMLGSGNYKIEYSKDKD</sequence>
<dbReference type="EC" id="3.2.1.40" evidence="2"/>
<dbReference type="InterPro" id="IPR054970">
    <property type="entry name" value="Rhamnosidase_Flavobac"/>
</dbReference>
<evidence type="ECO:0000259" key="7">
    <source>
        <dbReference type="Pfam" id="PF17389"/>
    </source>
</evidence>
<comment type="catalytic activity">
    <reaction evidence="1">
        <text>Hydrolysis of terminal non-reducing alpha-L-rhamnose residues in alpha-L-rhamnosides.</text>
        <dbReference type="EC" id="3.2.1.40"/>
    </reaction>
</comment>
<accession>A0A2P6CCN3</accession>
<dbReference type="Pfam" id="PF08531">
    <property type="entry name" value="Bac_rhamnosid_N"/>
    <property type="match status" value="1"/>
</dbReference>
<feature type="domain" description="Alpha-L-rhamnosidase concanavalin-like" evidence="5">
    <location>
        <begin position="379"/>
        <end position="483"/>
    </location>
</feature>
<feature type="signal peptide" evidence="4">
    <location>
        <begin position="1"/>
        <end position="21"/>
    </location>
</feature>
<name>A0A2P6CCN3_9FLAO</name>
<dbReference type="AlphaFoldDB" id="A0A2P6CCN3"/>
<keyword evidence="4" id="KW-0732">Signal</keyword>
<dbReference type="Pfam" id="PF05592">
    <property type="entry name" value="Bac_rhamnosid"/>
    <property type="match status" value="1"/>
</dbReference>
<dbReference type="Pfam" id="PF25788">
    <property type="entry name" value="Ig_Rha78A_N"/>
    <property type="match status" value="1"/>
</dbReference>
<dbReference type="GO" id="GO:0005975">
    <property type="term" value="P:carbohydrate metabolic process"/>
    <property type="evidence" value="ECO:0007669"/>
    <property type="project" value="InterPro"/>
</dbReference>
<feature type="domain" description="Bacterial alpha-L-rhamnosidase N-terminal" evidence="6">
    <location>
        <begin position="196"/>
        <end position="368"/>
    </location>
</feature>
<dbReference type="PANTHER" id="PTHR33307:SF6">
    <property type="entry name" value="ALPHA-RHAMNOSIDASE (EUROFUNG)-RELATED"/>
    <property type="match status" value="1"/>
</dbReference>
<evidence type="ECO:0000256" key="1">
    <source>
        <dbReference type="ARBA" id="ARBA00001445"/>
    </source>
</evidence>
<dbReference type="OrthoDB" id="9815108at2"/>
<protein>
    <recommendedName>
        <fullName evidence="2">alpha-L-rhamnosidase</fullName>
        <ecNumber evidence="2">3.2.1.40</ecNumber>
    </recommendedName>
</protein>
<dbReference type="Gene3D" id="2.60.40.10">
    <property type="entry name" value="Immunoglobulins"/>
    <property type="match status" value="1"/>
</dbReference>
<gene>
    <name evidence="9" type="ORF">BTO14_05100</name>
</gene>
<organism evidence="9 10">
    <name type="scientific">Polaribacter butkevichii</name>
    <dbReference type="NCBI Taxonomy" id="218490"/>
    <lineage>
        <taxon>Bacteria</taxon>
        <taxon>Pseudomonadati</taxon>
        <taxon>Bacteroidota</taxon>
        <taxon>Flavobacteriia</taxon>
        <taxon>Flavobacteriales</taxon>
        <taxon>Flavobacteriaceae</taxon>
    </lineage>
</organism>
<dbReference type="Gene3D" id="1.50.10.10">
    <property type="match status" value="1"/>
</dbReference>
<evidence type="ECO:0000313" key="10">
    <source>
        <dbReference type="Proteomes" id="UP000247345"/>
    </source>
</evidence>
<dbReference type="Proteomes" id="UP000247345">
    <property type="component" value="Unassembled WGS sequence"/>
</dbReference>
<dbReference type="Pfam" id="PF17390">
    <property type="entry name" value="Bac_rhamnosid_C"/>
    <property type="match status" value="1"/>
</dbReference>
<dbReference type="PIRSF" id="PIRSF010631">
    <property type="entry name" value="A-rhamnsds"/>
    <property type="match status" value="1"/>
</dbReference>
<dbReference type="InterPro" id="IPR035398">
    <property type="entry name" value="Bac_rhamnosid_C"/>
</dbReference>
<evidence type="ECO:0000256" key="2">
    <source>
        <dbReference type="ARBA" id="ARBA00012652"/>
    </source>
</evidence>
<keyword evidence="10" id="KW-1185">Reference proteome</keyword>
<dbReference type="InterPro" id="IPR012341">
    <property type="entry name" value="6hp_glycosidase-like_sf"/>
</dbReference>
<dbReference type="InterPro" id="IPR013737">
    <property type="entry name" value="Bac_rhamnosid_N"/>
</dbReference>
<dbReference type="InterPro" id="IPR016007">
    <property type="entry name" value="Alpha_rhamnosid"/>
</dbReference>
<evidence type="ECO:0000256" key="3">
    <source>
        <dbReference type="ARBA" id="ARBA00022801"/>
    </source>
</evidence>
<evidence type="ECO:0000313" key="9">
    <source>
        <dbReference type="EMBL" id="PQJ72671.1"/>
    </source>
</evidence>
<dbReference type="InterPro" id="IPR013783">
    <property type="entry name" value="Ig-like_fold"/>
</dbReference>
<feature type="chain" id="PRO_5015116408" description="alpha-L-rhamnosidase" evidence="4">
    <location>
        <begin position="22"/>
        <end position="954"/>
    </location>
</feature>
<dbReference type="GO" id="GO:0030596">
    <property type="term" value="F:alpha-L-rhamnosidase activity"/>
    <property type="evidence" value="ECO:0007669"/>
    <property type="project" value="UniProtKB-EC"/>
</dbReference>
<feature type="domain" description="Alpha-L-rhamnosidase six-hairpin glycosidase" evidence="7">
    <location>
        <begin position="489"/>
        <end position="840"/>
    </location>
</feature>
<dbReference type="InterPro" id="IPR008928">
    <property type="entry name" value="6-hairpin_glycosidase_sf"/>
</dbReference>
<reference evidence="9 10" key="1">
    <citation type="submission" date="2016-12" db="EMBL/GenBank/DDBJ databases">
        <title>Trade-off between light-utilization and light-protection in marine flavobacteria.</title>
        <authorList>
            <person name="Kumagai Y."/>
            <person name="Yoshizawa S."/>
            <person name="Kogure K."/>
            <person name="Iwasaki W."/>
        </authorList>
    </citation>
    <scope>NUCLEOTIDE SEQUENCE [LARGE SCALE GENOMIC DNA]</scope>
    <source>
        <strain evidence="9 10">KCTC 12100</strain>
    </source>
</reference>
<proteinExistence type="predicted"/>
<dbReference type="Gene3D" id="2.60.420.10">
    <property type="entry name" value="Maltose phosphorylase, domain 3"/>
    <property type="match status" value="1"/>
</dbReference>
<dbReference type="SUPFAM" id="SSF48208">
    <property type="entry name" value="Six-hairpin glycosidases"/>
    <property type="match status" value="1"/>
</dbReference>